<dbReference type="GO" id="GO:0005634">
    <property type="term" value="C:nucleus"/>
    <property type="evidence" value="ECO:0007669"/>
    <property type="project" value="TreeGrafter"/>
</dbReference>
<dbReference type="SUPFAM" id="SSF52768">
    <property type="entry name" value="Arginase/deacetylase"/>
    <property type="match status" value="1"/>
</dbReference>
<feature type="compositionally biased region" description="Basic residues" evidence="1">
    <location>
        <begin position="745"/>
        <end position="755"/>
    </location>
</feature>
<dbReference type="EMBL" id="CP017553">
    <property type="protein sequence ID" value="AOW00950.1"/>
    <property type="molecule type" value="Genomic_DNA"/>
</dbReference>
<dbReference type="PANTHER" id="PTHR47558">
    <property type="entry name" value="HISTONE DEACETYLASE HOS3"/>
    <property type="match status" value="1"/>
</dbReference>
<feature type="region of interest" description="Disordered" evidence="1">
    <location>
        <begin position="78"/>
        <end position="154"/>
    </location>
</feature>
<reference evidence="3 4" key="1">
    <citation type="journal article" date="2016" name="PLoS ONE">
        <title>Sequence Assembly of Yarrowia lipolytica Strain W29/CLIB89 Shows Transposable Element Diversity.</title>
        <authorList>
            <person name="Magnan C."/>
            <person name="Yu J."/>
            <person name="Chang I."/>
            <person name="Jahn E."/>
            <person name="Kanomata Y."/>
            <person name="Wu J."/>
            <person name="Zeller M."/>
            <person name="Oakes M."/>
            <person name="Baldi P."/>
            <person name="Sandmeyer S."/>
        </authorList>
    </citation>
    <scope>NUCLEOTIDE SEQUENCE [LARGE SCALE GENOMIC DNA]</scope>
    <source>
        <strain evidence="4">CLIB89(W29)</strain>
    </source>
</reference>
<gene>
    <name evidence="3" type="ORF">YALI1_A21913g</name>
</gene>
<sequence length="755" mass="83284">MRWATGTIHTCGEAISQGVKKYLSMKFSKSKCVLNPFSGHMNTLRFSKHPISCLKYTVQIKSTHDALHLHSTKTTTKMEYQERQQTPENGSQQPNGNHRIPKPWDKNFQQQSHTQQPYTPQVVKQEPPQTPSAYYTPHTRSAPGGEDMSHGQRYNGYIKQEPGLEDGAAIDPALFDMGASGTVSSVPPSAPHSGHSSRHSSPAIPSTQFQTPHVSHRNTPEATPLKLATPEATPLKTETPAVVPETPVHKIVATSSDDYDAVTSFKIAIDKIYPGCFSGTAQTLIVQSPLSYKHTFGRSWMGKKYKDSLVERPERLKATSLGVGAAIANNPGKFEIEESVRQANLSSEHVTAVHGVEYINLLEKLCLESKDKLEAGQLELPPGWPEGDIYLSPETLTALKGVVGAVERGVDALYDSDVSETLQKLSIGDTPPPEGKTSTFSQAFVNIRPPGHHCHACDPSGFCLINNAHVAIQYAAKQYGVTHAVILDFDLHHGDGSQDICWSQVNVGADTTPEHTPEPEKKHSYPSPTIGYFSVHDINSFPTELGYATPDALRNASTCLMGHGLAIWNVHLEPYETEEEFWQLYRKYCVLFEKANEFFFRAQREAREAGREFKPLVVLSAGFDASEHEGKGMQRHSVNVPVEFYHRFSKDSAALASYYKGKLLSLLEGGYSDAALSTGVWSHLTGLLGREWNADIGSQATARDAEKVCRNKESRTRKGDNILDSLRMGKLLWPDVGLPPPPSTRTRRPRAANQT</sequence>
<dbReference type="AlphaFoldDB" id="A0A1D8N5N9"/>
<feature type="compositionally biased region" description="Polar residues" evidence="1">
    <location>
        <begin position="203"/>
        <end position="213"/>
    </location>
</feature>
<dbReference type="Pfam" id="PF00850">
    <property type="entry name" value="Hist_deacetyl"/>
    <property type="match status" value="1"/>
</dbReference>
<dbReference type="RefSeq" id="XP_500305.3">
    <property type="nucleotide sequence ID" value="XM_500305.3"/>
</dbReference>
<feature type="compositionally biased region" description="Polar residues" evidence="1">
    <location>
        <begin position="78"/>
        <end position="96"/>
    </location>
</feature>
<evidence type="ECO:0000256" key="1">
    <source>
        <dbReference type="SAM" id="MobiDB-lite"/>
    </source>
</evidence>
<name>A0A1D8N5N9_YARLL</name>
<dbReference type="InterPro" id="IPR023696">
    <property type="entry name" value="Ureohydrolase_dom_sf"/>
</dbReference>
<feature type="compositionally biased region" description="Polar residues" evidence="1">
    <location>
        <begin position="107"/>
        <end position="119"/>
    </location>
</feature>
<dbReference type="InterPro" id="IPR037138">
    <property type="entry name" value="His_deacetylse_dom_sf"/>
</dbReference>
<dbReference type="GeneID" id="2905772"/>
<dbReference type="Proteomes" id="UP000182444">
    <property type="component" value="Chromosome 1A"/>
</dbReference>
<organism evidence="3 4">
    <name type="scientific">Yarrowia lipolytica</name>
    <name type="common">Candida lipolytica</name>
    <dbReference type="NCBI Taxonomy" id="4952"/>
    <lineage>
        <taxon>Eukaryota</taxon>
        <taxon>Fungi</taxon>
        <taxon>Dikarya</taxon>
        <taxon>Ascomycota</taxon>
        <taxon>Saccharomycotina</taxon>
        <taxon>Dipodascomycetes</taxon>
        <taxon>Dipodascales</taxon>
        <taxon>Dipodascales incertae sedis</taxon>
        <taxon>Yarrowia</taxon>
    </lineage>
</organism>
<dbReference type="VEuPathDB" id="FungiDB:YALI0_A20834g"/>
<evidence type="ECO:0000313" key="3">
    <source>
        <dbReference type="EMBL" id="AOW00950.1"/>
    </source>
</evidence>
<evidence type="ECO:0000313" key="4">
    <source>
        <dbReference type="Proteomes" id="UP000182444"/>
    </source>
</evidence>
<dbReference type="InterPro" id="IPR000286">
    <property type="entry name" value="HDACs"/>
</dbReference>
<accession>A0A1D8N5N9</accession>
<feature type="region of interest" description="Disordered" evidence="1">
    <location>
        <begin position="733"/>
        <end position="755"/>
    </location>
</feature>
<dbReference type="eggNOG" id="KOG1343">
    <property type="taxonomic scope" value="Eukaryota"/>
</dbReference>
<feature type="compositionally biased region" description="Low complexity" evidence="1">
    <location>
        <begin position="184"/>
        <end position="202"/>
    </location>
</feature>
<proteinExistence type="predicted"/>
<dbReference type="InterPro" id="IPR053244">
    <property type="entry name" value="HDAC_HD_type_1"/>
</dbReference>
<dbReference type="GO" id="GO:0004407">
    <property type="term" value="F:histone deacetylase activity"/>
    <property type="evidence" value="ECO:0007669"/>
    <property type="project" value="TreeGrafter"/>
</dbReference>
<dbReference type="VEuPathDB" id="FungiDB:YALI1_A21913g"/>
<dbReference type="FunFam" id="3.40.800.20:FF:000011">
    <property type="entry name" value="Histone deacetylase HOS3"/>
    <property type="match status" value="1"/>
</dbReference>
<evidence type="ECO:0000259" key="2">
    <source>
        <dbReference type="Pfam" id="PF00850"/>
    </source>
</evidence>
<dbReference type="GO" id="GO:0010468">
    <property type="term" value="P:regulation of gene expression"/>
    <property type="evidence" value="ECO:0007669"/>
    <property type="project" value="UniProtKB-ARBA"/>
</dbReference>
<protein>
    <recommendedName>
        <fullName evidence="2">Histone deacetylase domain-containing protein</fullName>
    </recommendedName>
</protein>
<feature type="region of interest" description="Disordered" evidence="1">
    <location>
        <begin position="179"/>
        <end position="225"/>
    </location>
</feature>
<feature type="domain" description="Histone deacetylase" evidence="2">
    <location>
        <begin position="311"/>
        <end position="686"/>
    </location>
</feature>
<dbReference type="Gene3D" id="3.40.800.20">
    <property type="entry name" value="Histone deacetylase domain"/>
    <property type="match status" value="1"/>
</dbReference>
<dbReference type="InterPro" id="IPR023801">
    <property type="entry name" value="His_deacetylse_dom"/>
</dbReference>
<dbReference type="PANTHER" id="PTHR47558:SF1">
    <property type="entry name" value="HISTONE DEACETYLASE HOS3"/>
    <property type="match status" value="1"/>
</dbReference>
<dbReference type="PRINTS" id="PR01270">
    <property type="entry name" value="HDASUPER"/>
</dbReference>
<dbReference type="KEGG" id="yli:2905772"/>